<dbReference type="InterPro" id="IPR016181">
    <property type="entry name" value="Acyl_CoA_acyltransferase"/>
</dbReference>
<dbReference type="PANTHER" id="PTHR11135">
    <property type="entry name" value="HISTONE ACETYLTRANSFERASE-RELATED"/>
    <property type="match status" value="1"/>
</dbReference>
<accession>A0A2M8PAR4</accession>
<evidence type="ECO:0000256" key="12">
    <source>
        <dbReference type="ARBA" id="ARBA00047372"/>
    </source>
</evidence>
<dbReference type="GO" id="GO:0033588">
    <property type="term" value="C:elongator holoenzyme complex"/>
    <property type="evidence" value="ECO:0007669"/>
    <property type="project" value="TreeGrafter"/>
</dbReference>
<sequence>HGAQLSRTYNQLVSDLYAAELHRSRIQAAQVREGLLPRTPITEYATWQELEAAHHENAEAPCRCVGLVIETRPDQLSVEEVLRLRRLGCTKVQIGFQSLDDRILRLNKRGHTVAATRRAVRLLRQAGFKIHAHWMPNLYGATPESDRADYRRLFDDADFRPDELKIYPCSLIESAELMQHYQRGAWQPYDTQTLIALLADCLRATPEYCRLTRIIRDIPSTDIVVGNKLTNLRELVEAYLAERGERSRDIRAREVRHSAIAPEALHLDELSYQTSIGQEYFLQFITAERRIAGFLRLSLPERSLPPLHAELEGAAIIREVHVYGQALGIGQEATGKAQHSGLGTRLIERAAEISRAKGYARLAVISAVGTRAYYRGRAFRDGQLYQVRQL</sequence>
<dbReference type="InterPro" id="IPR039661">
    <property type="entry name" value="ELP3"/>
</dbReference>
<evidence type="ECO:0000256" key="10">
    <source>
        <dbReference type="ARBA" id="ARBA00023014"/>
    </source>
</evidence>
<feature type="domain" description="Elp3/MiaA/NifB-like radical SAM core" evidence="13">
    <location>
        <begin position="1"/>
        <end position="200"/>
    </location>
</feature>
<gene>
    <name evidence="14" type="ORF">CUN49_14665</name>
</gene>
<feature type="non-terminal residue" evidence="14">
    <location>
        <position position="1"/>
    </location>
</feature>
<evidence type="ECO:0000313" key="14">
    <source>
        <dbReference type="EMBL" id="PJF34637.1"/>
    </source>
</evidence>
<dbReference type="GO" id="GO:0002926">
    <property type="term" value="P:tRNA wobble base 5-methoxycarbonylmethyl-2-thiouridinylation"/>
    <property type="evidence" value="ECO:0007669"/>
    <property type="project" value="TreeGrafter"/>
</dbReference>
<comment type="cofactor">
    <cofactor evidence="1">
        <name>[4Fe-4S] cluster</name>
        <dbReference type="ChEBI" id="CHEBI:49883"/>
    </cofactor>
</comment>
<name>A0A2M8PAR4_9CHLR</name>
<dbReference type="Proteomes" id="UP000229681">
    <property type="component" value="Unassembled WGS sequence"/>
</dbReference>
<dbReference type="InterPro" id="IPR006638">
    <property type="entry name" value="Elp3/MiaA/NifB-like_rSAM"/>
</dbReference>
<proteinExistence type="inferred from homology"/>
<evidence type="ECO:0000256" key="8">
    <source>
        <dbReference type="ARBA" id="ARBA00022884"/>
    </source>
</evidence>
<dbReference type="GO" id="GO:0106261">
    <property type="term" value="F:tRNA uridine(34) acetyltransferase activity"/>
    <property type="evidence" value="ECO:0007669"/>
    <property type="project" value="UniProtKB-EC"/>
</dbReference>
<dbReference type="GO" id="GO:0005737">
    <property type="term" value="C:cytoplasm"/>
    <property type="evidence" value="ECO:0007669"/>
    <property type="project" value="TreeGrafter"/>
</dbReference>
<reference evidence="14 15" key="1">
    <citation type="submission" date="2017-11" db="EMBL/GenBank/DDBJ databases">
        <title>Evolution of Phototrophy in the Chloroflexi Phylum Driven by Horizontal Gene Transfer.</title>
        <authorList>
            <person name="Ward L.M."/>
            <person name="Hemp J."/>
            <person name="Shih P.M."/>
            <person name="Mcglynn S.E."/>
            <person name="Fischer W."/>
        </authorList>
    </citation>
    <scope>NUCLEOTIDE SEQUENCE [LARGE SCALE GENOMIC DNA]</scope>
    <source>
        <strain evidence="14">JP3_13</strain>
    </source>
</reference>
<dbReference type="EC" id="2.3.1.311" evidence="11"/>
<protein>
    <recommendedName>
        <fullName evidence="11">tRNA carboxymethyluridine synthase</fullName>
        <ecNumber evidence="11">2.3.1.311</ecNumber>
    </recommendedName>
</protein>
<evidence type="ECO:0000256" key="3">
    <source>
        <dbReference type="ARBA" id="ARBA00005494"/>
    </source>
</evidence>
<dbReference type="GO" id="GO:0000049">
    <property type="term" value="F:tRNA binding"/>
    <property type="evidence" value="ECO:0007669"/>
    <property type="project" value="UniProtKB-KW"/>
</dbReference>
<evidence type="ECO:0000256" key="5">
    <source>
        <dbReference type="ARBA" id="ARBA00022555"/>
    </source>
</evidence>
<dbReference type="SUPFAM" id="SSF55729">
    <property type="entry name" value="Acyl-CoA N-acyltransferases (Nat)"/>
    <property type="match status" value="1"/>
</dbReference>
<dbReference type="AlphaFoldDB" id="A0A2M8PAR4"/>
<organism evidence="14 15">
    <name type="scientific">Candidatus Thermofonsia Clade 1 bacterium</name>
    <dbReference type="NCBI Taxonomy" id="2364210"/>
    <lineage>
        <taxon>Bacteria</taxon>
        <taxon>Bacillati</taxon>
        <taxon>Chloroflexota</taxon>
        <taxon>Candidatus Thermofontia</taxon>
        <taxon>Candidatus Thermofonsia Clade 1</taxon>
    </lineage>
</organism>
<dbReference type="SUPFAM" id="SSF102114">
    <property type="entry name" value="Radical SAM enzymes"/>
    <property type="match status" value="1"/>
</dbReference>
<comment type="similarity">
    <text evidence="3">Belongs to the ELP3 family.</text>
</comment>
<keyword evidence="10" id="KW-0411">Iron-sulfur</keyword>
<dbReference type="GO" id="GO:0046872">
    <property type="term" value="F:metal ion binding"/>
    <property type="evidence" value="ECO:0007669"/>
    <property type="project" value="UniProtKB-KW"/>
</dbReference>
<comment type="caution">
    <text evidence="14">The sequence shown here is derived from an EMBL/GenBank/DDBJ whole genome shotgun (WGS) entry which is preliminary data.</text>
</comment>
<evidence type="ECO:0000256" key="11">
    <source>
        <dbReference type="ARBA" id="ARBA00044771"/>
    </source>
</evidence>
<evidence type="ECO:0000256" key="6">
    <source>
        <dbReference type="ARBA" id="ARBA00022691"/>
    </source>
</evidence>
<keyword evidence="6" id="KW-0949">S-adenosyl-L-methionine</keyword>
<evidence type="ECO:0000256" key="7">
    <source>
        <dbReference type="ARBA" id="ARBA00022723"/>
    </source>
</evidence>
<evidence type="ECO:0000256" key="9">
    <source>
        <dbReference type="ARBA" id="ARBA00023004"/>
    </source>
</evidence>
<evidence type="ECO:0000256" key="1">
    <source>
        <dbReference type="ARBA" id="ARBA00001966"/>
    </source>
</evidence>
<keyword evidence="7" id="KW-0479">Metal-binding</keyword>
<evidence type="ECO:0000313" key="15">
    <source>
        <dbReference type="Proteomes" id="UP000229681"/>
    </source>
</evidence>
<comment type="catalytic activity">
    <reaction evidence="12">
        <text>uridine(34) in tRNA + acetyl-CoA + S-adenosyl-L-methionine + H2O = 5-(carboxymethyl)uridine(34) in tRNA + 5'-deoxyadenosine + L-methionine + CoA + 2 H(+)</text>
        <dbReference type="Rhea" id="RHEA:61020"/>
        <dbReference type="Rhea" id="RHEA-COMP:10407"/>
        <dbReference type="Rhea" id="RHEA-COMP:11727"/>
        <dbReference type="ChEBI" id="CHEBI:15377"/>
        <dbReference type="ChEBI" id="CHEBI:15378"/>
        <dbReference type="ChEBI" id="CHEBI:17319"/>
        <dbReference type="ChEBI" id="CHEBI:57287"/>
        <dbReference type="ChEBI" id="CHEBI:57288"/>
        <dbReference type="ChEBI" id="CHEBI:57844"/>
        <dbReference type="ChEBI" id="CHEBI:59789"/>
        <dbReference type="ChEBI" id="CHEBI:65315"/>
        <dbReference type="ChEBI" id="CHEBI:74882"/>
        <dbReference type="EC" id="2.3.1.311"/>
    </reaction>
    <physiologicalReaction direction="left-to-right" evidence="12">
        <dbReference type="Rhea" id="RHEA:61021"/>
    </physiologicalReaction>
</comment>
<dbReference type="GO" id="GO:0051539">
    <property type="term" value="F:4 iron, 4 sulfur cluster binding"/>
    <property type="evidence" value="ECO:0007669"/>
    <property type="project" value="UniProtKB-KW"/>
</dbReference>
<keyword evidence="14" id="KW-0808">Transferase</keyword>
<keyword evidence="8" id="KW-0694">RNA-binding</keyword>
<evidence type="ECO:0000256" key="4">
    <source>
        <dbReference type="ARBA" id="ARBA00022485"/>
    </source>
</evidence>
<dbReference type="CDD" id="cd01335">
    <property type="entry name" value="Radical_SAM"/>
    <property type="match status" value="1"/>
</dbReference>
<dbReference type="InterPro" id="IPR058240">
    <property type="entry name" value="rSAM_sf"/>
</dbReference>
<dbReference type="Gene3D" id="3.30.750.200">
    <property type="match status" value="1"/>
</dbReference>
<comment type="pathway">
    <text evidence="2">tRNA modification.</text>
</comment>
<dbReference type="InterPro" id="IPR007197">
    <property type="entry name" value="rSAM"/>
</dbReference>
<dbReference type="Pfam" id="PF16199">
    <property type="entry name" value="Radical_SAM_C"/>
    <property type="match status" value="1"/>
</dbReference>
<dbReference type="EMBL" id="PGTM01000318">
    <property type="protein sequence ID" value="PJF34637.1"/>
    <property type="molecule type" value="Genomic_DNA"/>
</dbReference>
<keyword evidence="5" id="KW-0820">tRNA-binding</keyword>
<dbReference type="SMART" id="SM00729">
    <property type="entry name" value="Elp3"/>
    <property type="match status" value="1"/>
</dbReference>
<dbReference type="InterPro" id="IPR032432">
    <property type="entry name" value="Radical_SAM_C"/>
</dbReference>
<dbReference type="PANTHER" id="PTHR11135:SF2">
    <property type="entry name" value="ELONGATOR COMPLEX PROTEIN 3"/>
    <property type="match status" value="1"/>
</dbReference>
<keyword evidence="9" id="KW-0408">Iron</keyword>
<evidence type="ECO:0000256" key="2">
    <source>
        <dbReference type="ARBA" id="ARBA00005217"/>
    </source>
</evidence>
<evidence type="ECO:0000259" key="13">
    <source>
        <dbReference type="SMART" id="SM00729"/>
    </source>
</evidence>
<keyword evidence="4" id="KW-0004">4Fe-4S</keyword>
<dbReference type="Pfam" id="PF04055">
    <property type="entry name" value="Radical_SAM"/>
    <property type="match status" value="1"/>
</dbReference>